<dbReference type="PROSITE" id="PS50893">
    <property type="entry name" value="ABC_TRANSPORTER_2"/>
    <property type="match status" value="1"/>
</dbReference>
<reference evidence="18" key="1">
    <citation type="submission" date="2023-03" db="EMBL/GenBank/DDBJ databases">
        <authorList>
            <person name="Shen W."/>
            <person name="Cai J."/>
        </authorList>
    </citation>
    <scope>NUCLEOTIDE SEQUENCE</scope>
    <source>
        <strain evidence="18">B226-2</strain>
    </source>
</reference>
<dbReference type="Gene3D" id="3.40.50.300">
    <property type="entry name" value="P-loop containing nucleotide triphosphate hydrolases"/>
    <property type="match status" value="2"/>
</dbReference>
<dbReference type="GO" id="GO:0005737">
    <property type="term" value="C:cytoplasm"/>
    <property type="evidence" value="ECO:0007669"/>
    <property type="project" value="UniProtKB-SubCell"/>
</dbReference>
<sequence>MTDTRNTIILKGMRQNNLKNVSLEIPKNKITIFTGVSGSGKSSIVFDTIANEAGRQMNQTYSTFVQAYLPKYEKPVVDSIQNLSPAFIVDQRRLGGNARSTLGTRTDIYSFLRLLYSRIAKPFVGFSHVYSFNDPEGMCPTCQGIGKVIAPNMKKILDMSKSLNEGAVLFPSFAKGTWYYNSFAVPEFFDLDLPLEQYPEELLEKLLYGHGEKVMVPYKDGTFKTDFEGIIYKFKRLFIDRDLSKHSEATQKRLTEYTIMDLCETCQGKRLNAKSLSSKINGITIDEAAHMELSELLSFIQSIDAPEVQPILDEMTLRLQNLIDMNLDYLSLARETTTLSGGESQRIKVVQYLNNSLNNILYVFDEPSTGLHPRDVQSLNRMLQKLRDKGNTVLVVEHDPDVIAVADFIVDVGPFAGSKGGEITFTGSLAELKNSDTLTGRYLKRDLTLKENPRVSSDYYQVENAKTNNLQNVSVKIPKEAFTVVTGVAGSGKSSLIFGDFVAQHPEAIIIDQSALHKSSRSNLATYTKIMTAIRDSYAKKYQVDKSLFSFNSAGACEHCQGKGYVVMELAFMEGVKTTCTACGGSQYKDEVLQYKLGGYNIVEILKMTVSEALAFFENPKIQKTLATLAEVGLGYLSLGQMMDTLSGGECQRIKLASELHKSGNLYILDEPTTGLHMANVGELLELLEKLVDNGSTVIVIEHNVEVMKQADWIVDIGPEAGKNGGRILYSGPVKSLTKEESITARYL</sequence>
<evidence type="ECO:0000256" key="3">
    <source>
        <dbReference type="ARBA" id="ARBA00022723"/>
    </source>
</evidence>
<keyword evidence="6" id="KW-0227">DNA damage</keyword>
<evidence type="ECO:0000256" key="8">
    <source>
        <dbReference type="ARBA" id="ARBA00022771"/>
    </source>
</evidence>
<evidence type="ECO:0000256" key="5">
    <source>
        <dbReference type="ARBA" id="ARBA00022741"/>
    </source>
</evidence>
<dbReference type="RefSeq" id="WP_311835203.1">
    <property type="nucleotide sequence ID" value="NZ_JARQBJ010000002.1"/>
</dbReference>
<evidence type="ECO:0000256" key="16">
    <source>
        <dbReference type="ARBA" id="ARBA00042156"/>
    </source>
</evidence>
<dbReference type="Gene3D" id="1.20.1580.10">
    <property type="entry name" value="ABC transporter ATPase like domain"/>
    <property type="match status" value="2"/>
</dbReference>
<comment type="caution">
    <text evidence="18">The sequence shown here is derived from an EMBL/GenBank/DDBJ whole genome shotgun (WGS) entry which is preliminary data.</text>
</comment>
<evidence type="ECO:0000256" key="4">
    <source>
        <dbReference type="ARBA" id="ARBA00022737"/>
    </source>
</evidence>
<dbReference type="Gene3D" id="1.10.8.280">
    <property type="entry name" value="ABC transporter ATPase domain-like"/>
    <property type="match status" value="1"/>
</dbReference>
<evidence type="ECO:0000256" key="15">
    <source>
        <dbReference type="ARBA" id="ARBA00039316"/>
    </source>
</evidence>
<dbReference type="GO" id="GO:0006281">
    <property type="term" value="P:DNA repair"/>
    <property type="evidence" value="ECO:0007669"/>
    <property type="project" value="UniProtKB-KW"/>
</dbReference>
<dbReference type="PANTHER" id="PTHR43152:SF1">
    <property type="entry name" value="UVRA PROTEIN"/>
    <property type="match status" value="1"/>
</dbReference>
<dbReference type="Pfam" id="PF17755">
    <property type="entry name" value="UvrA_DNA-bind"/>
    <property type="match status" value="1"/>
</dbReference>
<dbReference type="GO" id="GO:0008270">
    <property type="term" value="F:zinc ion binding"/>
    <property type="evidence" value="ECO:0007669"/>
    <property type="project" value="UniProtKB-KW"/>
</dbReference>
<dbReference type="GO" id="GO:0005524">
    <property type="term" value="F:ATP binding"/>
    <property type="evidence" value="ECO:0007669"/>
    <property type="project" value="UniProtKB-KW"/>
</dbReference>
<keyword evidence="2" id="KW-0963">Cytoplasm</keyword>
<keyword evidence="13" id="KW-0234">DNA repair</keyword>
<dbReference type="EMBL" id="JARQBJ010000002">
    <property type="protein sequence ID" value="MDT2809892.1"/>
    <property type="molecule type" value="Genomic_DNA"/>
</dbReference>
<dbReference type="Pfam" id="PF00005">
    <property type="entry name" value="ABC_tran"/>
    <property type="match status" value="1"/>
</dbReference>
<keyword evidence="11" id="KW-0267">Excision nuclease</keyword>
<keyword evidence="5" id="KW-0547">Nucleotide-binding</keyword>
<evidence type="ECO:0000256" key="14">
    <source>
        <dbReference type="ARBA" id="ARBA00038000"/>
    </source>
</evidence>
<accession>A0AAW8TZP6</accession>
<evidence type="ECO:0000259" key="17">
    <source>
        <dbReference type="PROSITE" id="PS50893"/>
    </source>
</evidence>
<evidence type="ECO:0000256" key="6">
    <source>
        <dbReference type="ARBA" id="ARBA00022763"/>
    </source>
</evidence>
<dbReference type="InterPro" id="IPR027417">
    <property type="entry name" value="P-loop_NTPase"/>
</dbReference>
<keyword evidence="4" id="KW-0677">Repeat</keyword>
<evidence type="ECO:0000256" key="2">
    <source>
        <dbReference type="ARBA" id="ARBA00022490"/>
    </source>
</evidence>
<dbReference type="Proteomes" id="UP001256711">
    <property type="component" value="Unassembled WGS sequence"/>
</dbReference>
<organism evidence="18 19">
    <name type="scientific">Enterococcus asini</name>
    <dbReference type="NCBI Taxonomy" id="57732"/>
    <lineage>
        <taxon>Bacteria</taxon>
        <taxon>Bacillati</taxon>
        <taxon>Bacillota</taxon>
        <taxon>Bacilli</taxon>
        <taxon>Lactobacillales</taxon>
        <taxon>Enterococcaceae</taxon>
        <taxon>Enterococcus</taxon>
    </lineage>
</organism>
<dbReference type="CDD" id="cd03270">
    <property type="entry name" value="ABC_UvrA_I"/>
    <property type="match status" value="1"/>
</dbReference>
<evidence type="ECO:0000256" key="13">
    <source>
        <dbReference type="ARBA" id="ARBA00023204"/>
    </source>
</evidence>
<evidence type="ECO:0000313" key="18">
    <source>
        <dbReference type="EMBL" id="MDT2809892.1"/>
    </source>
</evidence>
<evidence type="ECO:0000256" key="12">
    <source>
        <dbReference type="ARBA" id="ARBA00023125"/>
    </source>
</evidence>
<feature type="domain" description="ABC transporter" evidence="17">
    <location>
        <begin position="453"/>
        <end position="744"/>
    </location>
</feature>
<comment type="similarity">
    <text evidence="14">Belongs to the ABC transporter superfamily. UvrA family.</text>
</comment>
<keyword evidence="7" id="KW-0228">DNA excision</keyword>
<name>A0AAW8TZP6_9ENTE</name>
<protein>
    <recommendedName>
        <fullName evidence="15">UvrABC system protein A</fullName>
    </recommendedName>
    <alternativeName>
        <fullName evidence="16">Excinuclease ABC subunit A</fullName>
    </alternativeName>
</protein>
<dbReference type="PROSITE" id="PS00211">
    <property type="entry name" value="ABC_TRANSPORTER_1"/>
    <property type="match status" value="2"/>
</dbReference>
<dbReference type="SUPFAM" id="SSF52540">
    <property type="entry name" value="P-loop containing nucleoside triphosphate hydrolases"/>
    <property type="match status" value="2"/>
</dbReference>
<keyword evidence="8" id="KW-0863">Zinc-finger</keyword>
<keyword evidence="9" id="KW-0862">Zinc</keyword>
<dbReference type="PANTHER" id="PTHR43152">
    <property type="entry name" value="UVRABC SYSTEM PROTEIN A"/>
    <property type="match status" value="1"/>
</dbReference>
<gene>
    <name evidence="18" type="ORF">P7H43_05300</name>
</gene>
<dbReference type="AlphaFoldDB" id="A0AAW8TZP6"/>
<keyword evidence="12" id="KW-0238">DNA-binding</keyword>
<comment type="subcellular location">
    <subcellularLocation>
        <location evidence="1">Cytoplasm</location>
    </subcellularLocation>
</comment>
<dbReference type="InterPro" id="IPR003439">
    <property type="entry name" value="ABC_transporter-like_ATP-bd"/>
</dbReference>
<dbReference type="InterPro" id="IPR041552">
    <property type="entry name" value="UvrA_DNA-bd"/>
</dbReference>
<evidence type="ECO:0000256" key="1">
    <source>
        <dbReference type="ARBA" id="ARBA00004496"/>
    </source>
</evidence>
<evidence type="ECO:0000256" key="11">
    <source>
        <dbReference type="ARBA" id="ARBA00022881"/>
    </source>
</evidence>
<evidence type="ECO:0000256" key="9">
    <source>
        <dbReference type="ARBA" id="ARBA00022833"/>
    </source>
</evidence>
<evidence type="ECO:0000313" key="19">
    <source>
        <dbReference type="Proteomes" id="UP001256711"/>
    </source>
</evidence>
<dbReference type="GO" id="GO:0016887">
    <property type="term" value="F:ATP hydrolysis activity"/>
    <property type="evidence" value="ECO:0007669"/>
    <property type="project" value="InterPro"/>
</dbReference>
<keyword evidence="10" id="KW-0067">ATP-binding</keyword>
<evidence type="ECO:0000256" key="7">
    <source>
        <dbReference type="ARBA" id="ARBA00022769"/>
    </source>
</evidence>
<evidence type="ECO:0000256" key="10">
    <source>
        <dbReference type="ARBA" id="ARBA00022840"/>
    </source>
</evidence>
<proteinExistence type="inferred from homology"/>
<keyword evidence="3" id="KW-0479">Metal-binding</keyword>
<dbReference type="GO" id="GO:0003677">
    <property type="term" value="F:DNA binding"/>
    <property type="evidence" value="ECO:0007669"/>
    <property type="project" value="UniProtKB-KW"/>
</dbReference>
<dbReference type="GO" id="GO:0004518">
    <property type="term" value="F:nuclease activity"/>
    <property type="evidence" value="ECO:0007669"/>
    <property type="project" value="UniProtKB-KW"/>
</dbReference>
<dbReference type="InterPro" id="IPR017871">
    <property type="entry name" value="ABC_transporter-like_CS"/>
</dbReference>